<dbReference type="OrthoDB" id="1467713at2"/>
<keyword evidence="2" id="KW-1185">Reference proteome</keyword>
<evidence type="ECO:0000313" key="2">
    <source>
        <dbReference type="Proteomes" id="UP000199514"/>
    </source>
</evidence>
<proteinExistence type="predicted"/>
<protein>
    <submittedName>
        <fullName evidence="1">Uncharacterized protein</fullName>
    </submittedName>
</protein>
<accession>A0A1I1K936</accession>
<dbReference type="Proteomes" id="UP000199514">
    <property type="component" value="Unassembled WGS sequence"/>
</dbReference>
<gene>
    <name evidence="1" type="ORF">SAMN05421780_106226</name>
</gene>
<dbReference type="STRING" id="927664.SAMN05421780_106226"/>
<reference evidence="1 2" key="1">
    <citation type="submission" date="2016-10" db="EMBL/GenBank/DDBJ databases">
        <authorList>
            <person name="de Groot N.N."/>
        </authorList>
    </citation>
    <scope>NUCLEOTIDE SEQUENCE [LARGE SCALE GENOMIC DNA]</scope>
    <source>
        <strain evidence="1 2">DSM 6793</strain>
    </source>
</reference>
<name>A0A1I1K936_9BACT</name>
<organism evidence="1 2">
    <name type="scientific">Flexibacter flexilis DSM 6793</name>
    <dbReference type="NCBI Taxonomy" id="927664"/>
    <lineage>
        <taxon>Bacteria</taxon>
        <taxon>Pseudomonadati</taxon>
        <taxon>Bacteroidota</taxon>
        <taxon>Cytophagia</taxon>
        <taxon>Cytophagales</taxon>
        <taxon>Flexibacteraceae</taxon>
        <taxon>Flexibacter</taxon>
    </lineage>
</organism>
<dbReference type="EMBL" id="FOLE01000006">
    <property type="protein sequence ID" value="SFC55198.1"/>
    <property type="molecule type" value="Genomic_DNA"/>
</dbReference>
<evidence type="ECO:0000313" key="1">
    <source>
        <dbReference type="EMBL" id="SFC55198.1"/>
    </source>
</evidence>
<sequence>MRVVEEIVRPESKITIFSWNGKFIIKFEQDVLEQTYKVSELDLTSEADVKTILSEAFIATVEQRFAQMRKDFYTAMDGI</sequence>
<dbReference type="AlphaFoldDB" id="A0A1I1K936"/>
<dbReference type="RefSeq" id="WP_091512768.1">
    <property type="nucleotide sequence ID" value="NZ_FOLE01000006.1"/>
</dbReference>